<dbReference type="InterPro" id="IPR051448">
    <property type="entry name" value="CdaR-like_regulators"/>
</dbReference>
<organism evidence="5 6">
    <name type="scientific">Fusibacter tunisiensis</name>
    <dbReference type="NCBI Taxonomy" id="1008308"/>
    <lineage>
        <taxon>Bacteria</taxon>
        <taxon>Bacillati</taxon>
        <taxon>Bacillota</taxon>
        <taxon>Clostridia</taxon>
        <taxon>Eubacteriales</taxon>
        <taxon>Eubacteriales Family XII. Incertae Sedis</taxon>
        <taxon>Fusibacter</taxon>
    </lineage>
</organism>
<evidence type="ECO:0000256" key="1">
    <source>
        <dbReference type="ARBA" id="ARBA00006754"/>
    </source>
</evidence>
<dbReference type="InterPro" id="IPR041522">
    <property type="entry name" value="CdaR_GGDEF"/>
</dbReference>
<sequence>MSNQESNVVLSEVMALDLFKTSTLLTGAENLEKVVSSVNVMLDSEVIEWIEEDGQILLTTGQVFAKLTEAELMNFFESLVSKNVTGVFVKVKPYIEGFGPEIVDYCKAQGLSIVDLDYEVSFTDIFSVVYNLMFQKQTAILKRVETLHKDTMGVVMEGGSIDDVLRSIGKTISAPIFIRDYYFEDTYFLKAEFEEIYALLYENIETVQFDGKQSKLIRDQVAYRGGEIERLVIPIFVKNQVYGHIVAYGKDQGISNYDKLGLEAASNIIAIEFLKKISVQEVENKYRLEFFDDLISLDENRRGKAVERASNFRFSENASYVVLSIRMAQKGDVDMEERLLKASYLTDLVCKDLGHSYLILNKSNTVHILVMLKEGEGLSVVKRYTKYIHEILKSRLKRQKVRIGSGRIYKGIHMVHKSLLDASRALEAAMDYLNQDIVFFEEMGVYKVLSNTAIKTELEIFLKDILEPLMAYDARKDTELIKTLMVYFECNGNLKRMSEVLFTHYNTILYRLSRIQEIIGLSLDDEENRYAIHTALKVHKIFNM</sequence>
<dbReference type="EMBL" id="JAFBDT010000004">
    <property type="protein sequence ID" value="MBM7561360.1"/>
    <property type="molecule type" value="Genomic_DNA"/>
</dbReference>
<dbReference type="InterPro" id="IPR025736">
    <property type="entry name" value="PucR_C-HTH_dom"/>
</dbReference>
<dbReference type="RefSeq" id="WP_204662793.1">
    <property type="nucleotide sequence ID" value="NZ_JAFBDT010000004.1"/>
</dbReference>
<evidence type="ECO:0000259" key="2">
    <source>
        <dbReference type="Pfam" id="PF07905"/>
    </source>
</evidence>
<evidence type="ECO:0000259" key="4">
    <source>
        <dbReference type="Pfam" id="PF17853"/>
    </source>
</evidence>
<name>A0ABS2MPM2_9FIRM</name>
<feature type="domain" description="PucR C-terminal helix-turn-helix" evidence="3">
    <location>
        <begin position="480"/>
        <end position="538"/>
    </location>
</feature>
<dbReference type="Pfam" id="PF17853">
    <property type="entry name" value="GGDEF_2"/>
    <property type="match status" value="1"/>
</dbReference>
<evidence type="ECO:0000313" key="6">
    <source>
        <dbReference type="Proteomes" id="UP000767854"/>
    </source>
</evidence>
<dbReference type="InterPro" id="IPR042070">
    <property type="entry name" value="PucR_C-HTH_sf"/>
</dbReference>
<proteinExistence type="inferred from homology"/>
<dbReference type="Gene3D" id="1.10.10.2840">
    <property type="entry name" value="PucR C-terminal helix-turn-helix domain"/>
    <property type="match status" value="1"/>
</dbReference>
<dbReference type="Pfam" id="PF07905">
    <property type="entry name" value="PucR"/>
    <property type="match status" value="1"/>
</dbReference>
<protein>
    <submittedName>
        <fullName evidence="5">Purine catabolism regulator</fullName>
    </submittedName>
</protein>
<dbReference type="PANTHER" id="PTHR33744">
    <property type="entry name" value="CARBOHYDRATE DIACID REGULATOR"/>
    <property type="match status" value="1"/>
</dbReference>
<dbReference type="Proteomes" id="UP000767854">
    <property type="component" value="Unassembled WGS sequence"/>
</dbReference>
<evidence type="ECO:0000259" key="3">
    <source>
        <dbReference type="Pfam" id="PF13556"/>
    </source>
</evidence>
<dbReference type="InterPro" id="IPR012914">
    <property type="entry name" value="PucR_dom"/>
</dbReference>
<keyword evidence="6" id="KW-1185">Reference proteome</keyword>
<gene>
    <name evidence="5" type="ORF">JOC49_000880</name>
</gene>
<feature type="domain" description="CdaR GGDEF-like" evidence="4">
    <location>
        <begin position="304"/>
        <end position="428"/>
    </location>
</feature>
<comment type="similarity">
    <text evidence="1">Belongs to the CdaR family.</text>
</comment>
<evidence type="ECO:0000313" key="5">
    <source>
        <dbReference type="EMBL" id="MBM7561360.1"/>
    </source>
</evidence>
<comment type="caution">
    <text evidence="5">The sequence shown here is derived from an EMBL/GenBank/DDBJ whole genome shotgun (WGS) entry which is preliminary data.</text>
</comment>
<dbReference type="PANTHER" id="PTHR33744:SF1">
    <property type="entry name" value="DNA-BINDING TRANSCRIPTIONAL ACTIVATOR ADER"/>
    <property type="match status" value="1"/>
</dbReference>
<reference evidence="5 6" key="1">
    <citation type="submission" date="2021-01" db="EMBL/GenBank/DDBJ databases">
        <title>Genomic Encyclopedia of Type Strains, Phase IV (KMG-IV): sequencing the most valuable type-strain genomes for metagenomic binning, comparative biology and taxonomic classification.</title>
        <authorList>
            <person name="Goeker M."/>
        </authorList>
    </citation>
    <scope>NUCLEOTIDE SEQUENCE [LARGE SCALE GENOMIC DNA]</scope>
    <source>
        <strain evidence="5 6">DSM 24436</strain>
    </source>
</reference>
<feature type="domain" description="Purine catabolism PurC-like" evidence="2">
    <location>
        <begin position="12"/>
        <end position="131"/>
    </location>
</feature>
<accession>A0ABS2MPM2</accession>
<dbReference type="Pfam" id="PF13556">
    <property type="entry name" value="HTH_30"/>
    <property type="match status" value="1"/>
</dbReference>